<dbReference type="PANTHER" id="PTHR42879:SF2">
    <property type="entry name" value="3-OXOACYL-[ACYL-CARRIER-PROTEIN] REDUCTASE FABG"/>
    <property type="match status" value="1"/>
</dbReference>
<gene>
    <name evidence="2" type="ORF">ACFO4N_05955</name>
</gene>
<protein>
    <submittedName>
        <fullName evidence="2">SDR family oxidoreductase</fullName>
    </submittedName>
</protein>
<name>A0ABV9GJW0_9BACL</name>
<sequence>MRHALITAGTKGIGRRVTECLLTNGYRVTINYFSDEQAVKDITDQWHHMKDRFQFVKGDVTKLPDVLRMVQTATAGFGPVDTLINNAGPFIFERKKLTDYSEAEWFKILNGNLTAVFRLVKNVLPMMRERQFGRIITYGFQNADDAPGWIDRGPFAAAKVGLASLTRTIALEEAAHGITANMVCPGIIRPDMKEATIQAAKASTSDRTPHGRSVTGEDIARAILFLCQEDSEMISGSIIDLTGGVDVIHRYLPQFDSGH</sequence>
<dbReference type="Gene3D" id="3.40.50.720">
    <property type="entry name" value="NAD(P)-binding Rossmann-like Domain"/>
    <property type="match status" value="1"/>
</dbReference>
<dbReference type="SUPFAM" id="SSF51735">
    <property type="entry name" value="NAD(P)-binding Rossmann-fold domains"/>
    <property type="match status" value="1"/>
</dbReference>
<evidence type="ECO:0000313" key="3">
    <source>
        <dbReference type="Proteomes" id="UP001596022"/>
    </source>
</evidence>
<dbReference type="PANTHER" id="PTHR42879">
    <property type="entry name" value="3-OXOACYL-(ACYL-CARRIER-PROTEIN) REDUCTASE"/>
    <property type="match status" value="1"/>
</dbReference>
<dbReference type="CDD" id="cd05233">
    <property type="entry name" value="SDR_c"/>
    <property type="match status" value="1"/>
</dbReference>
<dbReference type="InterPro" id="IPR036291">
    <property type="entry name" value="NAD(P)-bd_dom_sf"/>
</dbReference>
<evidence type="ECO:0000256" key="1">
    <source>
        <dbReference type="ARBA" id="ARBA00006484"/>
    </source>
</evidence>
<proteinExistence type="inferred from homology"/>
<dbReference type="PRINTS" id="PR00081">
    <property type="entry name" value="GDHRDH"/>
</dbReference>
<dbReference type="EMBL" id="JBHSFW010000001">
    <property type="protein sequence ID" value="MFC4618272.1"/>
    <property type="molecule type" value="Genomic_DNA"/>
</dbReference>
<dbReference type="RefSeq" id="WP_376845271.1">
    <property type="nucleotide sequence ID" value="NZ_JBHSFW010000001.1"/>
</dbReference>
<reference evidence="3" key="1">
    <citation type="journal article" date="2019" name="Int. J. Syst. Evol. Microbiol.">
        <title>The Global Catalogue of Microorganisms (GCM) 10K type strain sequencing project: providing services to taxonomists for standard genome sequencing and annotation.</title>
        <authorList>
            <consortium name="The Broad Institute Genomics Platform"/>
            <consortium name="The Broad Institute Genome Sequencing Center for Infectious Disease"/>
            <person name="Wu L."/>
            <person name="Ma J."/>
        </authorList>
    </citation>
    <scope>NUCLEOTIDE SEQUENCE [LARGE SCALE GENOMIC DNA]</scope>
    <source>
        <strain evidence="3">CGMCC 1.16306</strain>
    </source>
</reference>
<dbReference type="InterPro" id="IPR050259">
    <property type="entry name" value="SDR"/>
</dbReference>
<comment type="caution">
    <text evidence="2">The sequence shown here is derived from an EMBL/GenBank/DDBJ whole genome shotgun (WGS) entry which is preliminary data.</text>
</comment>
<dbReference type="InterPro" id="IPR002347">
    <property type="entry name" value="SDR_fam"/>
</dbReference>
<dbReference type="PRINTS" id="PR00080">
    <property type="entry name" value="SDRFAMILY"/>
</dbReference>
<evidence type="ECO:0000313" key="2">
    <source>
        <dbReference type="EMBL" id="MFC4618272.1"/>
    </source>
</evidence>
<keyword evidence="3" id="KW-1185">Reference proteome</keyword>
<comment type="similarity">
    <text evidence="1">Belongs to the short-chain dehydrogenases/reductases (SDR) family.</text>
</comment>
<organism evidence="2 3">
    <name type="scientific">Camelliibacillus cellulosilyticus</name>
    <dbReference type="NCBI Taxonomy" id="2174486"/>
    <lineage>
        <taxon>Bacteria</taxon>
        <taxon>Bacillati</taxon>
        <taxon>Bacillota</taxon>
        <taxon>Bacilli</taxon>
        <taxon>Bacillales</taxon>
        <taxon>Sporolactobacillaceae</taxon>
        <taxon>Camelliibacillus</taxon>
    </lineage>
</organism>
<dbReference type="Pfam" id="PF13561">
    <property type="entry name" value="adh_short_C2"/>
    <property type="match status" value="1"/>
</dbReference>
<dbReference type="Proteomes" id="UP001596022">
    <property type="component" value="Unassembled WGS sequence"/>
</dbReference>
<accession>A0ABV9GJW0</accession>